<name>A0A1P8YXN0_PASFU</name>
<dbReference type="Proteomes" id="UP000756132">
    <property type="component" value="Chromosome 10"/>
</dbReference>
<evidence type="ECO:0000256" key="1">
    <source>
        <dbReference type="SAM" id="SignalP"/>
    </source>
</evidence>
<dbReference type="EMBL" id="CP090172">
    <property type="protein sequence ID" value="UJO22663.1"/>
    <property type="molecule type" value="Genomic_DNA"/>
</dbReference>
<dbReference type="EMBL" id="KX943098">
    <property type="protein sequence ID" value="AQA29269.1"/>
    <property type="molecule type" value="Genomic_DNA"/>
</dbReference>
<reference evidence="3" key="3">
    <citation type="journal article" date="2022" name="Microb. Genom.">
        <title>A chromosome-scale genome assembly of the tomato pathogen Cladosporium fulvum reveals a compartmentalized genome architecture and the presence of a dispensable chromosome.</title>
        <authorList>
            <person name="Zaccaron A.Z."/>
            <person name="Chen L.H."/>
            <person name="Samaras A."/>
            <person name="Stergiopoulos I."/>
        </authorList>
    </citation>
    <scope>NUCLEOTIDE SEQUENCE</scope>
    <source>
        <strain evidence="3">Race5_Kim</strain>
    </source>
</reference>
<evidence type="ECO:0000313" key="3">
    <source>
        <dbReference type="EMBL" id="UJO22663.1"/>
    </source>
</evidence>
<protein>
    <submittedName>
        <fullName evidence="3">Ecp48</fullName>
    </submittedName>
    <submittedName>
        <fullName evidence="2">Extracellular protein 48</fullName>
    </submittedName>
</protein>
<proteinExistence type="predicted"/>
<keyword evidence="1" id="KW-0732">Signal</keyword>
<dbReference type="OrthoDB" id="3780913at2759"/>
<feature type="signal peptide" evidence="1">
    <location>
        <begin position="1"/>
        <end position="19"/>
    </location>
</feature>
<accession>A0A1P8YXN0</accession>
<feature type="chain" id="PRO_5040573449" evidence="1">
    <location>
        <begin position="20"/>
        <end position="78"/>
    </location>
</feature>
<evidence type="ECO:0000313" key="2">
    <source>
        <dbReference type="EMBL" id="AQA29269.1"/>
    </source>
</evidence>
<gene>
    <name evidence="2" type="primary">Ecp48</name>
    <name evidence="3" type="ORF">CLAFUR5_14676</name>
</gene>
<evidence type="ECO:0000313" key="4">
    <source>
        <dbReference type="Proteomes" id="UP000756132"/>
    </source>
</evidence>
<organism evidence="2">
    <name type="scientific">Passalora fulva</name>
    <name type="common">Tomato leaf mold</name>
    <name type="synonym">Cladosporium fulvum</name>
    <dbReference type="NCBI Taxonomy" id="5499"/>
    <lineage>
        <taxon>Eukaryota</taxon>
        <taxon>Fungi</taxon>
        <taxon>Dikarya</taxon>
        <taxon>Ascomycota</taxon>
        <taxon>Pezizomycotina</taxon>
        <taxon>Dothideomycetes</taxon>
        <taxon>Dothideomycetidae</taxon>
        <taxon>Mycosphaerellales</taxon>
        <taxon>Mycosphaerellaceae</taxon>
        <taxon>Fulvia</taxon>
    </lineage>
</organism>
<keyword evidence="4" id="KW-1185">Reference proteome</keyword>
<dbReference type="AlphaFoldDB" id="A0A1P8YXN0"/>
<reference evidence="2" key="1">
    <citation type="submission" date="2016-10" db="EMBL/GenBank/DDBJ databases">
        <title>Novel effectors identified in the apoplast of Cladosporium fulvum-infected tomato.</title>
        <authorList>
            <person name="Mesarich C.H."/>
            <person name="de Wit P.J.G.M."/>
        </authorList>
    </citation>
    <scope>NUCLEOTIDE SEQUENCE</scope>
    <source>
        <strain evidence="2">0WU</strain>
    </source>
</reference>
<reference evidence="3" key="2">
    <citation type="submission" date="2021-12" db="EMBL/GenBank/DDBJ databases">
        <authorList>
            <person name="Zaccaron A."/>
            <person name="Stergiopoulos I."/>
        </authorList>
    </citation>
    <scope>NUCLEOTIDE SEQUENCE</scope>
    <source>
        <strain evidence="3">Race5_Kim</strain>
    </source>
</reference>
<sequence length="78" mass="8279">MKSSILISMAMALLPLSMAMPTTTLPTTPLNPLLDPRQASCTDLTCRRDTDCYGNRCGDCDLNIGKCTCPPEANGGPC</sequence>